<keyword evidence="3" id="KW-1185">Reference proteome</keyword>
<proteinExistence type="predicted"/>
<feature type="domain" description="ABC-three component systems C-terminal" evidence="1">
    <location>
        <begin position="169"/>
        <end position="303"/>
    </location>
</feature>
<gene>
    <name evidence="2" type="ORF">Taqua_02544</name>
</gene>
<dbReference type="Proteomes" id="UP000318554">
    <property type="component" value="Unassembled WGS sequence"/>
</dbReference>
<organism evidence="2 3">
    <name type="scientific">Tepidimonas aquatica</name>
    <dbReference type="NCBI Taxonomy" id="247482"/>
    <lineage>
        <taxon>Bacteria</taxon>
        <taxon>Pseudomonadati</taxon>
        <taxon>Pseudomonadota</taxon>
        <taxon>Betaproteobacteria</taxon>
        <taxon>Burkholderiales</taxon>
        <taxon>Tepidimonas</taxon>
    </lineage>
</organism>
<protein>
    <recommendedName>
        <fullName evidence="1">ABC-three component systems C-terminal domain-containing protein</fullName>
    </recommendedName>
</protein>
<sequence length="313" mass="35065">MSEAYWYRLHFKVRLYESDGSAFQRLVSDILHARFEGFVPVAPAGRLGDGGNDGFVPQQGWYFQVYGPQAGSSWRPAAVVRKAREDFAKLRDNYPDLRRYSFVFNDRYLGEPKGLLDALRDLQAQTGVPCDVVLGRGLADWFMALPEDKRQDILRGIPVEPPEWVDPRAVGEVLSSLADADARFDPARSLAPDFDEKIRFNGLPAFVASRLRAMSYQCGMVEEFLALRGQHLAQAVAQELRQLYAQSLEKFADDPDDPPALRYVWLIEQLIPAPARAHPHSLKAYREAAEVVLAKYFESCDIYAQPGPGGGAA</sequence>
<evidence type="ECO:0000259" key="1">
    <source>
        <dbReference type="Pfam" id="PF20275"/>
    </source>
</evidence>
<reference evidence="2 3" key="1">
    <citation type="submission" date="2019-07" db="EMBL/GenBank/DDBJ databases">
        <title>Tepidimonas aquatica CLN-1 draft genome.</title>
        <authorList>
            <person name="Da Costa M.S."/>
            <person name="Froufe H.J.C."/>
            <person name="Egas C."/>
            <person name="Albuquerque L."/>
        </authorList>
    </citation>
    <scope>NUCLEOTIDE SEQUENCE [LARGE SCALE GENOMIC DNA]</scope>
    <source>
        <strain evidence="2 3">CLN-1</strain>
    </source>
</reference>
<evidence type="ECO:0000313" key="3">
    <source>
        <dbReference type="Proteomes" id="UP000318554"/>
    </source>
</evidence>
<dbReference type="InterPro" id="IPR046919">
    <property type="entry name" value="ABC-3C_CTD10"/>
</dbReference>
<name>A0A554W442_9BURK</name>
<evidence type="ECO:0000313" key="2">
    <source>
        <dbReference type="EMBL" id="TSE18333.1"/>
    </source>
</evidence>
<dbReference type="RefSeq" id="WP_144326979.1">
    <property type="nucleotide sequence ID" value="NZ_VJNA01000074.1"/>
</dbReference>
<dbReference type="Pfam" id="PF20275">
    <property type="entry name" value="CTD10"/>
    <property type="match status" value="1"/>
</dbReference>
<dbReference type="EMBL" id="VJNA01000074">
    <property type="protein sequence ID" value="TSE18333.1"/>
    <property type="molecule type" value="Genomic_DNA"/>
</dbReference>
<comment type="caution">
    <text evidence="2">The sequence shown here is derived from an EMBL/GenBank/DDBJ whole genome shotgun (WGS) entry which is preliminary data.</text>
</comment>
<dbReference type="AlphaFoldDB" id="A0A554W442"/>
<accession>A0A554W442</accession>
<dbReference type="OrthoDB" id="596297at2"/>